<evidence type="ECO:0000313" key="3">
    <source>
        <dbReference type="Proteomes" id="UP000060787"/>
    </source>
</evidence>
<feature type="region of interest" description="Disordered" evidence="1">
    <location>
        <begin position="1"/>
        <end position="80"/>
    </location>
</feature>
<gene>
    <name evidence="2" type="ORF">LA76x_4352</name>
</gene>
<protein>
    <submittedName>
        <fullName evidence="2">Uncharacterized protein</fullName>
    </submittedName>
</protein>
<reference evidence="2 3" key="1">
    <citation type="journal article" date="2015" name="BMC Genomics">
        <title>Comparative genomics and metabolic profiling of the genus Lysobacter.</title>
        <authorList>
            <person name="de Bruijn I."/>
            <person name="Cheng X."/>
            <person name="de Jager V."/>
            <person name="Exposito R.G."/>
            <person name="Watrous J."/>
            <person name="Patel N."/>
            <person name="Postma J."/>
            <person name="Dorrestein P.C."/>
            <person name="Kobayashi D."/>
            <person name="Raaijmakers J.M."/>
        </authorList>
    </citation>
    <scope>NUCLEOTIDE SEQUENCE [LARGE SCALE GENOMIC DNA]</scope>
    <source>
        <strain evidence="2 3">76</strain>
    </source>
</reference>
<keyword evidence="3" id="KW-1185">Reference proteome</keyword>
<feature type="compositionally biased region" description="Low complexity" evidence="1">
    <location>
        <begin position="37"/>
        <end position="51"/>
    </location>
</feature>
<accession>A0A0S2FFZ7</accession>
<feature type="region of interest" description="Disordered" evidence="1">
    <location>
        <begin position="95"/>
        <end position="124"/>
    </location>
</feature>
<proteinExistence type="predicted"/>
<name>A0A0S2FFZ7_LYSAN</name>
<organism evidence="2 3">
    <name type="scientific">Lysobacter antibioticus</name>
    <dbReference type="NCBI Taxonomy" id="84531"/>
    <lineage>
        <taxon>Bacteria</taxon>
        <taxon>Pseudomonadati</taxon>
        <taxon>Pseudomonadota</taxon>
        <taxon>Gammaproteobacteria</taxon>
        <taxon>Lysobacterales</taxon>
        <taxon>Lysobacteraceae</taxon>
        <taxon>Lysobacter</taxon>
    </lineage>
</organism>
<sequence length="124" mass="12692">MRVADGHGDSSSARTRRRATTTAEDGCEEAAGRADSRIAAAATPSASQPVALQGRSPDSQAQRRRGVGLPIAAPSRVEHSGGCRDLSCLPLRGQCRTGADPPAREGASPASRFNPAMEKAAGSP</sequence>
<evidence type="ECO:0000313" key="2">
    <source>
        <dbReference type="EMBL" id="ALN82462.1"/>
    </source>
</evidence>
<dbReference type="KEGG" id="laq:GLA29479_2288"/>
<evidence type="ECO:0000256" key="1">
    <source>
        <dbReference type="SAM" id="MobiDB-lite"/>
    </source>
</evidence>
<dbReference type="KEGG" id="lab:LA76x_4352"/>
<dbReference type="Proteomes" id="UP000060787">
    <property type="component" value="Chromosome"/>
</dbReference>
<dbReference type="AlphaFoldDB" id="A0A0S2FFZ7"/>
<dbReference type="EMBL" id="CP011129">
    <property type="protein sequence ID" value="ALN82462.1"/>
    <property type="molecule type" value="Genomic_DNA"/>
</dbReference>
<dbReference type="PATRIC" id="fig|84531.7.peg.2242"/>